<reference evidence="1" key="2">
    <citation type="journal article" date="2015" name="Data Brief">
        <title>Shoot transcriptome of the giant reed, Arundo donax.</title>
        <authorList>
            <person name="Barrero R.A."/>
            <person name="Guerrero F.D."/>
            <person name="Moolhuijzen P."/>
            <person name="Goolsby J.A."/>
            <person name="Tidwell J."/>
            <person name="Bellgard S.E."/>
            <person name="Bellgard M.I."/>
        </authorList>
    </citation>
    <scope>NUCLEOTIDE SEQUENCE</scope>
    <source>
        <tissue evidence="1">Shoot tissue taken approximately 20 cm above the soil surface</tissue>
    </source>
</reference>
<dbReference type="EMBL" id="GBRH01266190">
    <property type="protein sequence ID" value="JAD31705.1"/>
    <property type="molecule type" value="Transcribed_RNA"/>
</dbReference>
<reference evidence="1" key="1">
    <citation type="submission" date="2014-09" db="EMBL/GenBank/DDBJ databases">
        <authorList>
            <person name="Magalhaes I.L.F."/>
            <person name="Oliveira U."/>
            <person name="Santos F.R."/>
            <person name="Vidigal T.H.D.A."/>
            <person name="Brescovit A.D."/>
            <person name="Santos A.J."/>
        </authorList>
    </citation>
    <scope>NUCLEOTIDE SEQUENCE</scope>
    <source>
        <tissue evidence="1">Shoot tissue taken approximately 20 cm above the soil surface</tissue>
    </source>
</reference>
<evidence type="ECO:0000313" key="1">
    <source>
        <dbReference type="EMBL" id="JAD31705.1"/>
    </source>
</evidence>
<sequence length="65" mass="7526">MCQPSNLVFQNFILQRCHTIFLLDESFPCYIHSQVKDKVVCSLQSQGKQSPFHRNIDILVHPQPA</sequence>
<organism evidence="1">
    <name type="scientific">Arundo donax</name>
    <name type="common">Giant reed</name>
    <name type="synonym">Donax arundinaceus</name>
    <dbReference type="NCBI Taxonomy" id="35708"/>
    <lineage>
        <taxon>Eukaryota</taxon>
        <taxon>Viridiplantae</taxon>
        <taxon>Streptophyta</taxon>
        <taxon>Embryophyta</taxon>
        <taxon>Tracheophyta</taxon>
        <taxon>Spermatophyta</taxon>
        <taxon>Magnoliopsida</taxon>
        <taxon>Liliopsida</taxon>
        <taxon>Poales</taxon>
        <taxon>Poaceae</taxon>
        <taxon>PACMAD clade</taxon>
        <taxon>Arundinoideae</taxon>
        <taxon>Arundineae</taxon>
        <taxon>Arundo</taxon>
    </lineage>
</organism>
<dbReference type="AlphaFoldDB" id="A0A0A8Z4N0"/>
<protein>
    <submittedName>
        <fullName evidence="1">Uncharacterized protein</fullName>
    </submittedName>
</protein>
<proteinExistence type="predicted"/>
<accession>A0A0A8Z4N0</accession>
<name>A0A0A8Z4N0_ARUDO</name>